<feature type="domain" description="AMP-dependent synthetase/ligase" evidence="3">
    <location>
        <begin position="25"/>
        <end position="346"/>
    </location>
</feature>
<dbReference type="STRING" id="1328759.A0A5C2RZY0"/>
<proteinExistence type="predicted"/>
<keyword evidence="1" id="KW-0596">Phosphopantetheine</keyword>
<feature type="domain" description="Thioester reductase (TE)" evidence="4">
    <location>
        <begin position="688"/>
        <end position="911"/>
    </location>
</feature>
<keyword evidence="6" id="KW-1185">Reference proteome</keyword>
<dbReference type="Gene3D" id="1.10.1200.10">
    <property type="entry name" value="ACP-like"/>
    <property type="match status" value="1"/>
</dbReference>
<dbReference type="Pfam" id="PF00501">
    <property type="entry name" value="AMP-binding"/>
    <property type="match status" value="1"/>
</dbReference>
<dbReference type="Gene3D" id="3.40.50.720">
    <property type="entry name" value="NAD(P)-binding Rossmann-like Domain"/>
    <property type="match status" value="1"/>
</dbReference>
<dbReference type="Pfam" id="PF07993">
    <property type="entry name" value="NAD_binding_4"/>
    <property type="match status" value="1"/>
</dbReference>
<dbReference type="PANTHER" id="PTHR43439:SF2">
    <property type="entry name" value="ENZYME, PUTATIVE (JCVI)-RELATED"/>
    <property type="match status" value="1"/>
</dbReference>
<dbReference type="PANTHER" id="PTHR43439">
    <property type="entry name" value="PHENYLACETATE-COENZYME A LIGASE"/>
    <property type="match status" value="1"/>
</dbReference>
<protein>
    <submittedName>
        <fullName evidence="5">Acetyl-CoA synthetase-like protein</fullName>
    </submittedName>
</protein>
<sequence length="1042" mass="115133">MSLTRFNSPRQIIQAGGITLPELYEWHAKENPNFDLFRYYDGQRIRSITYSEVVERARGVAQHILSITGTGSAHHAEIIAIAANIDAITYFLTILGILLAGHTAFPVSLRNSPAAIADMLQKTHCRHVLVLRDDSTRSLVEEAIRSYASADAHPLLAFDEMLSASTIRDPQDVRKKYDLLGPAIILHSSGSTNHPKTITWTHKSLLSWGTVPWYGEVDTTGATVGCHSVPMTHAFGVSMCGHAAAVGWVIAVPPPTSPPIPPTPENVFEGSVATEVEYLMTVPMFVEQWASDPRKVDCMMRMKGIVFGGAPMKQEIGDSLTSKGVTLYTTYGATEVGSIANAFPANPGMNWPYFSITPWIQTVQKDMGDGTYELIVLSSPDHPLAVVNTKVGDVDAYATNDLLEPHPNKPGLWKVYGRKDDQIILSNGEKTNPLPLEHIINNDSLVRSSVVFGNGKFQNGVLIDPQVGSHVDPHDRNSIEAYRNQIWPSIERANEFAPQHSRIFKEMILVASPEKPFAYNMKGYPRRIAIQTLYSQEIEALYAEVESSAQGDIPAPSVWTLDTTRGFVRVVVERVLRRQLSDDGNIFQHGCDSLQVTWIRNTIFRALRQSSPRVVQTFPMDVVFQAPTIDELARVIMHALQGSHDTDTAGSKTSSADLVRLAHQYVSSIPKRSHGLLRRDASKMVVLVTGTTGGFGSDVLEHLLLDDGVATVYAFNRKDSSALERQTARFRERGLQVSLLTSSKLRMIEADLSTPGFGIPPEILDEIRRSITHILHNAWRVDFKLTLASFEADLLGLRNLIELAVQSPYGEAPKLQFVSSIGILSDCKLSSPIPEVPIDPTSAVGTGYSESKWVGERILLELAEKDGLPVTIVRLGQVCGCKNGYWNEKEWFPALVKSARHTGDGPSLSLDVAFVPSYPAACAMVDMLRSSQRILHLVHPRPVSMRKLVVPIAEELNVNIVPYPEWLSKLEKYSSAGGANELDMLRQHPALRLLDFFRAMKPMVEVSTEEAIRASEVLVRVPELGAEDSRQWVAAWRASGFL</sequence>
<evidence type="ECO:0000256" key="1">
    <source>
        <dbReference type="ARBA" id="ARBA00022450"/>
    </source>
</evidence>
<keyword evidence="2" id="KW-0597">Phosphoprotein</keyword>
<dbReference type="InterPro" id="IPR000873">
    <property type="entry name" value="AMP-dep_synth/lig_dom"/>
</dbReference>
<name>A0A5C2RZY0_9APHY</name>
<dbReference type="Proteomes" id="UP000313359">
    <property type="component" value="Unassembled WGS sequence"/>
</dbReference>
<dbReference type="SUPFAM" id="SSF56801">
    <property type="entry name" value="Acetyl-CoA synthetase-like"/>
    <property type="match status" value="1"/>
</dbReference>
<evidence type="ECO:0000256" key="2">
    <source>
        <dbReference type="ARBA" id="ARBA00022553"/>
    </source>
</evidence>
<reference evidence="5" key="1">
    <citation type="journal article" date="2018" name="Genome Biol. Evol.">
        <title>Genomics and development of Lentinus tigrinus, a white-rot wood-decaying mushroom with dimorphic fruiting bodies.</title>
        <authorList>
            <person name="Wu B."/>
            <person name="Xu Z."/>
            <person name="Knudson A."/>
            <person name="Carlson A."/>
            <person name="Chen N."/>
            <person name="Kovaka S."/>
            <person name="LaButti K."/>
            <person name="Lipzen A."/>
            <person name="Pennachio C."/>
            <person name="Riley R."/>
            <person name="Schakwitz W."/>
            <person name="Umezawa K."/>
            <person name="Ohm R.A."/>
            <person name="Grigoriev I.V."/>
            <person name="Nagy L.G."/>
            <person name="Gibbons J."/>
            <person name="Hibbett D."/>
        </authorList>
    </citation>
    <scope>NUCLEOTIDE SEQUENCE [LARGE SCALE GENOMIC DNA]</scope>
    <source>
        <strain evidence="5">ALCF2SS1-6</strain>
    </source>
</reference>
<dbReference type="InterPro" id="IPR036736">
    <property type="entry name" value="ACP-like_sf"/>
</dbReference>
<dbReference type="Pfam" id="PF23562">
    <property type="entry name" value="AMP-binding_C_3"/>
    <property type="match status" value="1"/>
</dbReference>
<dbReference type="AlphaFoldDB" id="A0A5C2RZY0"/>
<accession>A0A5C2RZY0</accession>
<dbReference type="InterPro" id="IPR013120">
    <property type="entry name" value="FAR_NAD-bd"/>
</dbReference>
<gene>
    <name evidence="5" type="ORF">L227DRAFT_508357</name>
</gene>
<organism evidence="5 6">
    <name type="scientific">Lentinus tigrinus ALCF2SS1-6</name>
    <dbReference type="NCBI Taxonomy" id="1328759"/>
    <lineage>
        <taxon>Eukaryota</taxon>
        <taxon>Fungi</taxon>
        <taxon>Dikarya</taxon>
        <taxon>Basidiomycota</taxon>
        <taxon>Agaricomycotina</taxon>
        <taxon>Agaricomycetes</taxon>
        <taxon>Polyporales</taxon>
        <taxon>Polyporaceae</taxon>
        <taxon>Lentinus</taxon>
    </lineage>
</organism>
<evidence type="ECO:0000313" key="5">
    <source>
        <dbReference type="EMBL" id="RPD56610.1"/>
    </source>
</evidence>
<evidence type="ECO:0000259" key="4">
    <source>
        <dbReference type="Pfam" id="PF07993"/>
    </source>
</evidence>
<dbReference type="InterPro" id="IPR036291">
    <property type="entry name" value="NAD(P)-bd_dom_sf"/>
</dbReference>
<dbReference type="Gene3D" id="3.40.50.12780">
    <property type="entry name" value="N-terminal domain of ligase-like"/>
    <property type="match status" value="1"/>
</dbReference>
<evidence type="ECO:0000259" key="3">
    <source>
        <dbReference type="Pfam" id="PF00501"/>
    </source>
</evidence>
<dbReference type="EMBL" id="ML122287">
    <property type="protein sequence ID" value="RPD56610.1"/>
    <property type="molecule type" value="Genomic_DNA"/>
</dbReference>
<dbReference type="InterPro" id="IPR042099">
    <property type="entry name" value="ANL_N_sf"/>
</dbReference>
<dbReference type="SUPFAM" id="SSF51735">
    <property type="entry name" value="NAD(P)-binding Rossmann-fold domains"/>
    <property type="match status" value="1"/>
</dbReference>
<dbReference type="OrthoDB" id="429813at2759"/>
<dbReference type="InterPro" id="IPR051414">
    <property type="entry name" value="Adenylate-forming_Reductase"/>
</dbReference>
<evidence type="ECO:0000313" key="6">
    <source>
        <dbReference type="Proteomes" id="UP000313359"/>
    </source>
</evidence>